<evidence type="ECO:0000256" key="1">
    <source>
        <dbReference type="SAM" id="Phobius"/>
    </source>
</evidence>
<evidence type="ECO:0000313" key="3">
    <source>
        <dbReference type="WBParaSite" id="PSAMB.scaffold7260size7938.g29867.t1"/>
    </source>
</evidence>
<protein>
    <submittedName>
        <fullName evidence="3">Uncharacterized protein</fullName>
    </submittedName>
</protein>
<feature type="transmembrane region" description="Helical" evidence="1">
    <location>
        <begin position="56"/>
        <end position="75"/>
    </location>
</feature>
<sequence>MTRTADQTECNAWVDSQGSDHGHVHSATTSDHCRAILRTAVTALKSRRDSEPFAPWLSWFSLLILAHAANAYIGLDGIQTMSVNAFHCLASQGYSFYITRVYSEIGQVDLNGVNNVKAGRAGMKIF</sequence>
<dbReference type="AlphaFoldDB" id="A0A914XAH3"/>
<reference evidence="3" key="1">
    <citation type="submission" date="2022-11" db="UniProtKB">
        <authorList>
            <consortium name="WormBaseParasite"/>
        </authorList>
    </citation>
    <scope>IDENTIFICATION</scope>
</reference>
<dbReference type="InterPro" id="IPR051595">
    <property type="entry name" value="GH25_Enzymes"/>
</dbReference>
<dbReference type="GO" id="GO:0007165">
    <property type="term" value="P:signal transduction"/>
    <property type="evidence" value="ECO:0007669"/>
    <property type="project" value="TreeGrafter"/>
</dbReference>
<accession>A0A914XAH3</accession>
<dbReference type="PANTHER" id="PTHR23208">
    <property type="entry name" value="LYSOZYME PROTEIN"/>
    <property type="match status" value="1"/>
</dbReference>
<dbReference type="GO" id="GO:0045087">
    <property type="term" value="P:innate immune response"/>
    <property type="evidence" value="ECO:0007669"/>
    <property type="project" value="TreeGrafter"/>
</dbReference>
<organism evidence="2 3">
    <name type="scientific">Plectus sambesii</name>
    <dbReference type="NCBI Taxonomy" id="2011161"/>
    <lineage>
        <taxon>Eukaryota</taxon>
        <taxon>Metazoa</taxon>
        <taxon>Ecdysozoa</taxon>
        <taxon>Nematoda</taxon>
        <taxon>Chromadorea</taxon>
        <taxon>Plectida</taxon>
        <taxon>Plectina</taxon>
        <taxon>Plectoidea</taxon>
        <taxon>Plectidae</taxon>
        <taxon>Plectus</taxon>
    </lineage>
</organism>
<proteinExistence type="predicted"/>
<keyword evidence="2" id="KW-1185">Reference proteome</keyword>
<keyword evidence="1" id="KW-0812">Transmembrane</keyword>
<keyword evidence="1" id="KW-0472">Membrane</keyword>
<keyword evidence="1" id="KW-1133">Transmembrane helix</keyword>
<name>A0A914XAH3_9BILA</name>
<dbReference type="WBParaSite" id="PSAMB.scaffold7260size7938.g29867.t1">
    <property type="protein sequence ID" value="PSAMB.scaffold7260size7938.g29867.t1"/>
    <property type="gene ID" value="PSAMB.scaffold7260size7938.g29867"/>
</dbReference>
<dbReference type="PANTHER" id="PTHR23208:SF36">
    <property type="entry name" value="LYSOZYME-RELATED"/>
    <property type="match status" value="1"/>
</dbReference>
<dbReference type="Proteomes" id="UP000887566">
    <property type="component" value="Unplaced"/>
</dbReference>
<evidence type="ECO:0000313" key="2">
    <source>
        <dbReference type="Proteomes" id="UP000887566"/>
    </source>
</evidence>